<protein>
    <submittedName>
        <fullName evidence="1">Uncharacterized protein</fullName>
    </submittedName>
</protein>
<dbReference type="EMBL" id="LAZR01000320">
    <property type="protein sequence ID" value="KKN74825.1"/>
    <property type="molecule type" value="Genomic_DNA"/>
</dbReference>
<gene>
    <name evidence="1" type="ORF">LCGC14_0387180</name>
</gene>
<reference evidence="1" key="1">
    <citation type="journal article" date="2015" name="Nature">
        <title>Complex archaea that bridge the gap between prokaryotes and eukaryotes.</title>
        <authorList>
            <person name="Spang A."/>
            <person name="Saw J.H."/>
            <person name="Jorgensen S.L."/>
            <person name="Zaremba-Niedzwiedzka K."/>
            <person name="Martijn J."/>
            <person name="Lind A.E."/>
            <person name="van Eijk R."/>
            <person name="Schleper C."/>
            <person name="Guy L."/>
            <person name="Ettema T.J."/>
        </authorList>
    </citation>
    <scope>NUCLEOTIDE SEQUENCE</scope>
</reference>
<sequence length="121" mass="13381">MTDIYTGTVDHDGNPPPKINIVNDEGEGALTDAMRALAEVVAEKVIDCRSVHMIHGYDICDDIWTGERIVVISVRVEGEPLVFKEWLQGQFILDVNPVHLAEMIVSDLDATRPEANDGTHD</sequence>
<organism evidence="1">
    <name type="scientific">marine sediment metagenome</name>
    <dbReference type="NCBI Taxonomy" id="412755"/>
    <lineage>
        <taxon>unclassified sequences</taxon>
        <taxon>metagenomes</taxon>
        <taxon>ecological metagenomes</taxon>
    </lineage>
</organism>
<name>A0A0F9T0S6_9ZZZZ</name>
<proteinExistence type="predicted"/>
<dbReference type="AlphaFoldDB" id="A0A0F9T0S6"/>
<accession>A0A0F9T0S6</accession>
<comment type="caution">
    <text evidence="1">The sequence shown here is derived from an EMBL/GenBank/DDBJ whole genome shotgun (WGS) entry which is preliminary data.</text>
</comment>
<evidence type="ECO:0000313" key="1">
    <source>
        <dbReference type="EMBL" id="KKN74825.1"/>
    </source>
</evidence>